<organism evidence="2 3">
    <name type="scientific">Nostocoides veronense</name>
    <dbReference type="NCBI Taxonomy" id="330836"/>
    <lineage>
        <taxon>Bacteria</taxon>
        <taxon>Bacillati</taxon>
        <taxon>Actinomycetota</taxon>
        <taxon>Actinomycetes</taxon>
        <taxon>Micrococcales</taxon>
        <taxon>Intrasporangiaceae</taxon>
        <taxon>Nostocoides</taxon>
    </lineage>
</organism>
<evidence type="ECO:0000259" key="1">
    <source>
        <dbReference type="Pfam" id="PF01863"/>
    </source>
</evidence>
<proteinExistence type="predicted"/>
<gene>
    <name evidence="2" type="ORF">GCM10009811_19120</name>
</gene>
<dbReference type="Pfam" id="PF01863">
    <property type="entry name" value="YgjP-like"/>
    <property type="match status" value="1"/>
</dbReference>
<dbReference type="Proteomes" id="UP001499938">
    <property type="component" value="Unassembled WGS sequence"/>
</dbReference>
<name>A0ABN2LPD0_9MICO</name>
<dbReference type="InterPro" id="IPR002725">
    <property type="entry name" value="YgjP-like_metallopeptidase"/>
</dbReference>
<dbReference type="RefSeq" id="WP_344084160.1">
    <property type="nucleotide sequence ID" value="NZ_BAAAPO010000031.1"/>
</dbReference>
<dbReference type="Gene3D" id="3.30.2010.10">
    <property type="entry name" value="Metalloproteases ('zincins'), catalytic domain"/>
    <property type="match status" value="1"/>
</dbReference>
<dbReference type="EMBL" id="BAAAPO010000031">
    <property type="protein sequence ID" value="GAA1794805.1"/>
    <property type="molecule type" value="Genomic_DNA"/>
</dbReference>
<reference evidence="2 3" key="1">
    <citation type="journal article" date="2019" name="Int. J. Syst. Evol. Microbiol.">
        <title>The Global Catalogue of Microorganisms (GCM) 10K type strain sequencing project: providing services to taxonomists for standard genome sequencing and annotation.</title>
        <authorList>
            <consortium name="The Broad Institute Genomics Platform"/>
            <consortium name="The Broad Institute Genome Sequencing Center for Infectious Disease"/>
            <person name="Wu L."/>
            <person name="Ma J."/>
        </authorList>
    </citation>
    <scope>NUCLEOTIDE SEQUENCE [LARGE SCALE GENOMIC DNA]</scope>
    <source>
        <strain evidence="2 3">JCM 15592</strain>
    </source>
</reference>
<keyword evidence="3" id="KW-1185">Reference proteome</keyword>
<dbReference type="PANTHER" id="PTHR30399:SF1">
    <property type="entry name" value="UTP PYROPHOSPHATASE"/>
    <property type="match status" value="1"/>
</dbReference>
<comment type="caution">
    <text evidence="2">The sequence shown here is derived from an EMBL/GenBank/DDBJ whole genome shotgun (WGS) entry which is preliminary data.</text>
</comment>
<dbReference type="PANTHER" id="PTHR30399">
    <property type="entry name" value="UNCHARACTERIZED PROTEIN YGJP"/>
    <property type="match status" value="1"/>
</dbReference>
<evidence type="ECO:0000313" key="3">
    <source>
        <dbReference type="Proteomes" id="UP001499938"/>
    </source>
</evidence>
<accession>A0ABN2LPD0</accession>
<protein>
    <submittedName>
        <fullName evidence="2">M48 family metallopeptidase</fullName>
    </submittedName>
</protein>
<sequence>MSQEPVVEIRRSARRRRTVAARREGDRIIVMLPAGLSAAQEKTWVDKMVARLDRQAPRRAARSDQDLIRRARELSDAHLDGRPRPTSVRWVGNQGRRWGSCTPATGEIRLSDRLRTMPGYVVDYVLVHELTHLLVPGHGPDFWAWVANYPRAERARGFLDGVASAAGLTLDQDDVDDSAESVG</sequence>
<dbReference type="CDD" id="cd07344">
    <property type="entry name" value="M48_yhfN_like"/>
    <property type="match status" value="1"/>
</dbReference>
<evidence type="ECO:0000313" key="2">
    <source>
        <dbReference type="EMBL" id="GAA1794805.1"/>
    </source>
</evidence>
<dbReference type="InterPro" id="IPR053136">
    <property type="entry name" value="UTP_pyrophosphatase-like"/>
</dbReference>
<feature type="domain" description="YgjP-like metallopeptidase" evidence="1">
    <location>
        <begin position="91"/>
        <end position="151"/>
    </location>
</feature>